<reference evidence="1" key="2">
    <citation type="journal article" date="2024" name="Plant">
        <title>Genomic evolution and insights into agronomic trait innovations of Sesamum species.</title>
        <authorList>
            <person name="Miao H."/>
            <person name="Wang L."/>
            <person name="Qu L."/>
            <person name="Liu H."/>
            <person name="Sun Y."/>
            <person name="Le M."/>
            <person name="Wang Q."/>
            <person name="Wei S."/>
            <person name="Zheng Y."/>
            <person name="Lin W."/>
            <person name="Duan Y."/>
            <person name="Cao H."/>
            <person name="Xiong S."/>
            <person name="Wang X."/>
            <person name="Wei L."/>
            <person name="Li C."/>
            <person name="Ma Q."/>
            <person name="Ju M."/>
            <person name="Zhao R."/>
            <person name="Li G."/>
            <person name="Mu C."/>
            <person name="Tian Q."/>
            <person name="Mei H."/>
            <person name="Zhang T."/>
            <person name="Gao T."/>
            <person name="Zhang H."/>
        </authorList>
    </citation>
    <scope>NUCLEOTIDE SEQUENCE</scope>
    <source>
        <strain evidence="1">KEN1</strain>
    </source>
</reference>
<dbReference type="InterPro" id="IPR046960">
    <property type="entry name" value="PPR_At4g14850-like_plant"/>
</dbReference>
<organism evidence="1">
    <name type="scientific">Sesamum latifolium</name>
    <dbReference type="NCBI Taxonomy" id="2727402"/>
    <lineage>
        <taxon>Eukaryota</taxon>
        <taxon>Viridiplantae</taxon>
        <taxon>Streptophyta</taxon>
        <taxon>Embryophyta</taxon>
        <taxon>Tracheophyta</taxon>
        <taxon>Spermatophyta</taxon>
        <taxon>Magnoliopsida</taxon>
        <taxon>eudicotyledons</taxon>
        <taxon>Gunneridae</taxon>
        <taxon>Pentapetalae</taxon>
        <taxon>asterids</taxon>
        <taxon>lamiids</taxon>
        <taxon>Lamiales</taxon>
        <taxon>Pedaliaceae</taxon>
        <taxon>Sesamum</taxon>
    </lineage>
</organism>
<reference evidence="1" key="1">
    <citation type="submission" date="2020-06" db="EMBL/GenBank/DDBJ databases">
        <authorList>
            <person name="Li T."/>
            <person name="Hu X."/>
            <person name="Zhang T."/>
            <person name="Song X."/>
            <person name="Zhang H."/>
            <person name="Dai N."/>
            <person name="Sheng W."/>
            <person name="Hou X."/>
            <person name="Wei L."/>
        </authorList>
    </citation>
    <scope>NUCLEOTIDE SEQUENCE</scope>
    <source>
        <strain evidence="1">KEN1</strain>
        <tissue evidence="1">Leaf</tissue>
    </source>
</reference>
<evidence type="ECO:0000313" key="1">
    <source>
        <dbReference type="EMBL" id="KAL0462481.1"/>
    </source>
</evidence>
<dbReference type="PANTHER" id="PTHR47926">
    <property type="entry name" value="PENTATRICOPEPTIDE REPEAT-CONTAINING PROTEIN"/>
    <property type="match status" value="1"/>
</dbReference>
<dbReference type="GO" id="GO:0009451">
    <property type="term" value="P:RNA modification"/>
    <property type="evidence" value="ECO:0007669"/>
    <property type="project" value="InterPro"/>
</dbReference>
<dbReference type="GO" id="GO:0003723">
    <property type="term" value="F:RNA binding"/>
    <property type="evidence" value="ECO:0007669"/>
    <property type="project" value="InterPro"/>
</dbReference>
<gene>
    <name evidence="1" type="ORF">Slati_0135700</name>
</gene>
<name>A0AAW2Y9W8_9LAMI</name>
<dbReference type="InterPro" id="IPR011990">
    <property type="entry name" value="TPR-like_helical_dom_sf"/>
</dbReference>
<proteinExistence type="predicted"/>
<comment type="caution">
    <text evidence="1">The sequence shown here is derived from an EMBL/GenBank/DDBJ whole genome shotgun (WGS) entry which is preliminary data.</text>
</comment>
<dbReference type="Gene3D" id="1.25.40.10">
    <property type="entry name" value="Tetratricopeptide repeat domain"/>
    <property type="match status" value="1"/>
</dbReference>
<dbReference type="EMBL" id="JACGWN010000001">
    <property type="protein sequence ID" value="KAL0462481.1"/>
    <property type="molecule type" value="Genomic_DNA"/>
</dbReference>
<dbReference type="PANTHER" id="PTHR47926:SF356">
    <property type="entry name" value="(WILD MALAYSIAN BANANA) HYPOTHETICAL PROTEIN"/>
    <property type="match status" value="1"/>
</dbReference>
<accession>A0AAW2Y9W8</accession>
<protein>
    <submittedName>
        <fullName evidence="1">Pentatricopeptide repeat-containing protein</fullName>
    </submittedName>
</protein>
<sequence>MRLHSSILSCCNHGGLVEERARHFVNMYKVHGIRPTMVHRSCIVSMLARGGYLDEAHEYINSWRLNDPILWCTLLSACVHFGNLKLGIHAADTVKDNVNDSTAHVLLND</sequence>
<dbReference type="AlphaFoldDB" id="A0AAW2Y9W8"/>